<dbReference type="RefSeq" id="WP_241604891.1">
    <property type="nucleotide sequence ID" value="NZ_JAKVIN010000009.1"/>
</dbReference>
<comment type="pathway">
    <text evidence="2 9">Amino-acid biosynthesis; L-histidine biosynthesis; L-histidine from 5-phospho-alpha-D-ribose 1-diphosphate: step 1/9.</text>
</comment>
<feature type="domain" description="Class II Histidinyl-tRNA synthetase (HisRS)-like catalytic core" evidence="10">
    <location>
        <begin position="13"/>
        <end position="174"/>
    </location>
</feature>
<comment type="caution">
    <text evidence="11">The sequence shown here is derived from an EMBL/GenBank/DDBJ whole genome shotgun (WGS) entry which is preliminary data.</text>
</comment>
<evidence type="ECO:0000313" key="11">
    <source>
        <dbReference type="EMBL" id="MCJ8151580.1"/>
    </source>
</evidence>
<evidence type="ECO:0000256" key="1">
    <source>
        <dbReference type="ARBA" id="ARBA00004496"/>
    </source>
</evidence>
<gene>
    <name evidence="9" type="primary">hisZ</name>
    <name evidence="11" type="ORF">MKI86_20770</name>
</gene>
<comment type="subunit">
    <text evidence="4 9">Heteromultimer composed of HisG and HisZ subunits.</text>
</comment>
<accession>A0ABT0CSJ5</accession>
<comment type="similarity">
    <text evidence="3 9">Belongs to the class-II aminoacyl-tRNA synthetase family. HisZ subfamily.</text>
</comment>
<comment type="function">
    <text evidence="8 9">Required for the first step of histidine biosynthesis. May allow the feedback regulation of ATP phosphoribosyltransferase activity by histidine.</text>
</comment>
<dbReference type="Proteomes" id="UP001201844">
    <property type="component" value="Unassembled WGS sequence"/>
</dbReference>
<feature type="domain" description="Class II Histidinyl-tRNA synthetase (HisRS)-like catalytic core" evidence="10">
    <location>
        <begin position="243"/>
        <end position="369"/>
    </location>
</feature>
<reference evidence="11 12" key="1">
    <citation type="submission" date="2022-02" db="EMBL/GenBank/DDBJ databases">
        <title>Shinella B3.7 sp. nov., isolated from Sediment (Zhairuo Island).</title>
        <authorList>
            <person name="Chen G."/>
        </authorList>
    </citation>
    <scope>NUCLEOTIDE SEQUENCE [LARGE SCALE GENOMIC DNA]</scope>
    <source>
        <strain evidence="11 12">B3.7</strain>
        <plasmid evidence="11">unnamed</plasmid>
    </source>
</reference>
<evidence type="ECO:0000313" key="12">
    <source>
        <dbReference type="Proteomes" id="UP001201844"/>
    </source>
</evidence>
<dbReference type="NCBIfam" id="NF008951">
    <property type="entry name" value="PRK12295.1-4"/>
    <property type="match status" value="1"/>
</dbReference>
<sequence>MPLINLPAFAPDLISDLEALGTERVDTPVIQPAEPFLDMAGEDLRRRIFMTESETGKSLCLRPEFTIPVCLRHIETATGTPRRYAYLGEVFRQRREGSNEFYQAGIEDLGEPDVARADARAVSDAIAVLANRLPGVSLSVVLGDQSVFEAVVAACGLPAGWQKRLVHAFGNQTQLQRLMDTLSNPAPSGIFGPEVERLAILGKLDDETTLIAHIDETMEATGYSTNASRSPADIARRLREKMELANTRLDERTLALLREFLALELSLADAPQALAAFAQKAGLSLGEALTRFESRVAALREAGMHPSAVTYRAAFGRPLDYYTGLVFEITPEGDPLVLAGGGRFDRLLTLLGAKERIPAVGFSLWLDRIASVKEAAA</sequence>
<keyword evidence="12" id="KW-1185">Reference proteome</keyword>
<evidence type="ECO:0000256" key="8">
    <source>
        <dbReference type="ARBA" id="ARBA00025246"/>
    </source>
</evidence>
<keyword evidence="11" id="KW-0328">Glycosyltransferase</keyword>
<keyword evidence="11" id="KW-0808">Transferase</keyword>
<evidence type="ECO:0000256" key="3">
    <source>
        <dbReference type="ARBA" id="ARBA00005539"/>
    </source>
</evidence>
<proteinExistence type="inferred from homology"/>
<name>A0ABT0CSJ5_9HYPH</name>
<dbReference type="Pfam" id="PF13393">
    <property type="entry name" value="tRNA-synt_His"/>
    <property type="match status" value="2"/>
</dbReference>
<evidence type="ECO:0000259" key="10">
    <source>
        <dbReference type="Pfam" id="PF13393"/>
    </source>
</evidence>
<organism evidence="11 12">
    <name type="scientific">Shinella sedimenti</name>
    <dbReference type="NCBI Taxonomy" id="2919913"/>
    <lineage>
        <taxon>Bacteria</taxon>
        <taxon>Pseudomonadati</taxon>
        <taxon>Pseudomonadota</taxon>
        <taxon>Alphaproteobacteria</taxon>
        <taxon>Hyphomicrobiales</taxon>
        <taxon>Rhizobiaceae</taxon>
        <taxon>Shinella</taxon>
    </lineage>
</organism>
<dbReference type="HAMAP" id="MF_00125">
    <property type="entry name" value="HisZ"/>
    <property type="match status" value="1"/>
</dbReference>
<dbReference type="EMBL" id="JAKVIN010000009">
    <property type="protein sequence ID" value="MCJ8151580.1"/>
    <property type="molecule type" value="Genomic_DNA"/>
</dbReference>
<dbReference type="SUPFAM" id="SSF55681">
    <property type="entry name" value="Class II aaRS and biotin synthetases"/>
    <property type="match status" value="1"/>
</dbReference>
<comment type="miscellaneous">
    <text evidence="9">This function is generally fulfilled by the C-terminal part of HisG, which is missing in some bacteria such as this one.</text>
</comment>
<evidence type="ECO:0000256" key="6">
    <source>
        <dbReference type="ARBA" id="ARBA00022490"/>
    </source>
</evidence>
<dbReference type="PANTHER" id="PTHR43707">
    <property type="entry name" value="HISTIDYL-TRNA SYNTHETASE"/>
    <property type="match status" value="1"/>
</dbReference>
<keyword evidence="11" id="KW-0614">Plasmid</keyword>
<dbReference type="PANTHER" id="PTHR43707:SF1">
    <property type="entry name" value="HISTIDINE--TRNA LIGASE, MITOCHONDRIAL-RELATED"/>
    <property type="match status" value="1"/>
</dbReference>
<dbReference type="InterPro" id="IPR004516">
    <property type="entry name" value="HisRS/HisZ"/>
</dbReference>
<evidence type="ECO:0000256" key="9">
    <source>
        <dbReference type="HAMAP-Rule" id="MF_00125"/>
    </source>
</evidence>
<dbReference type="InterPro" id="IPR004517">
    <property type="entry name" value="HisZ"/>
</dbReference>
<dbReference type="Gene3D" id="3.30.930.10">
    <property type="entry name" value="Bira Bifunctional Protein, Domain 2"/>
    <property type="match status" value="1"/>
</dbReference>
<geneLocation type="plasmid" evidence="11">
    <name>unnamed</name>
</geneLocation>
<keyword evidence="9" id="KW-0028">Amino-acid biosynthesis</keyword>
<dbReference type="GO" id="GO:0016757">
    <property type="term" value="F:glycosyltransferase activity"/>
    <property type="evidence" value="ECO:0007669"/>
    <property type="project" value="UniProtKB-KW"/>
</dbReference>
<comment type="subcellular location">
    <subcellularLocation>
        <location evidence="1 9">Cytoplasm</location>
    </subcellularLocation>
</comment>
<evidence type="ECO:0000256" key="7">
    <source>
        <dbReference type="ARBA" id="ARBA00023102"/>
    </source>
</evidence>
<evidence type="ECO:0000256" key="2">
    <source>
        <dbReference type="ARBA" id="ARBA00004667"/>
    </source>
</evidence>
<dbReference type="InterPro" id="IPR045864">
    <property type="entry name" value="aa-tRNA-synth_II/BPL/LPL"/>
</dbReference>
<dbReference type="InterPro" id="IPR041715">
    <property type="entry name" value="HisRS-like_core"/>
</dbReference>
<evidence type="ECO:0000256" key="4">
    <source>
        <dbReference type="ARBA" id="ARBA00011496"/>
    </source>
</evidence>
<evidence type="ECO:0000256" key="5">
    <source>
        <dbReference type="ARBA" id="ARBA00020397"/>
    </source>
</evidence>
<keyword evidence="6 9" id="KW-0963">Cytoplasm</keyword>
<protein>
    <recommendedName>
        <fullName evidence="5 9">ATP phosphoribosyltransferase regulatory subunit</fullName>
    </recommendedName>
</protein>
<keyword evidence="7 9" id="KW-0368">Histidine biosynthesis</keyword>